<dbReference type="PROSITE" id="PS50164">
    <property type="entry name" value="GIY_YIG"/>
    <property type="match status" value="1"/>
</dbReference>
<dbReference type="Pfam" id="PF01541">
    <property type="entry name" value="GIY-YIG"/>
    <property type="match status" value="1"/>
</dbReference>
<dbReference type="EMBL" id="DSVI01000004">
    <property type="protein sequence ID" value="HGT47158.1"/>
    <property type="molecule type" value="Genomic_DNA"/>
</dbReference>
<dbReference type="AlphaFoldDB" id="A0A832DFG4"/>
<feature type="domain" description="GIY-YIG" evidence="2">
    <location>
        <begin position="2"/>
        <end position="79"/>
    </location>
</feature>
<dbReference type="PANTHER" id="PTHR34477">
    <property type="entry name" value="UPF0213 PROTEIN YHBQ"/>
    <property type="match status" value="1"/>
</dbReference>
<proteinExistence type="inferred from homology"/>
<name>A0A832DFG4_9BACT</name>
<comment type="caution">
    <text evidence="3">The sequence shown here is derived from an EMBL/GenBank/DDBJ whole genome shotgun (WGS) entry which is preliminary data.</text>
</comment>
<sequence length="82" mass="10133">MSKFFTYILYSPSRNKHYFGYTSDLQRRLSFHNSGLSTFTKKFLPWNLVYFEEFDSRVEAMKREKFFKSYQGYKWLKENNII</sequence>
<evidence type="ECO:0000259" key="2">
    <source>
        <dbReference type="PROSITE" id="PS50164"/>
    </source>
</evidence>
<dbReference type="InterPro" id="IPR050190">
    <property type="entry name" value="UPF0213_domain"/>
</dbReference>
<dbReference type="InterPro" id="IPR000305">
    <property type="entry name" value="GIY-YIG_endonuc"/>
</dbReference>
<organism evidence="3">
    <name type="scientific">Ignavibacterium album</name>
    <dbReference type="NCBI Taxonomy" id="591197"/>
    <lineage>
        <taxon>Bacteria</taxon>
        <taxon>Pseudomonadati</taxon>
        <taxon>Ignavibacteriota</taxon>
        <taxon>Ignavibacteria</taxon>
        <taxon>Ignavibacteriales</taxon>
        <taxon>Ignavibacteriaceae</taxon>
        <taxon>Ignavibacterium</taxon>
    </lineage>
</organism>
<dbReference type="InterPro" id="IPR035901">
    <property type="entry name" value="GIY-YIG_endonuc_sf"/>
</dbReference>
<evidence type="ECO:0000313" key="3">
    <source>
        <dbReference type="EMBL" id="HGT47158.1"/>
    </source>
</evidence>
<gene>
    <name evidence="3" type="ORF">ENS56_03925</name>
</gene>
<reference evidence="3" key="1">
    <citation type="journal article" date="2020" name="mSystems">
        <title>Genome- and Community-Level Interaction Insights into Carbon Utilization and Element Cycling Functions of Hydrothermarchaeota in Hydrothermal Sediment.</title>
        <authorList>
            <person name="Zhou Z."/>
            <person name="Liu Y."/>
            <person name="Xu W."/>
            <person name="Pan J."/>
            <person name="Luo Z.H."/>
            <person name="Li M."/>
        </authorList>
    </citation>
    <scope>NUCLEOTIDE SEQUENCE [LARGE SCALE GENOMIC DNA]</scope>
    <source>
        <strain evidence="3">SpSt-500</strain>
    </source>
</reference>
<dbReference type="SUPFAM" id="SSF82771">
    <property type="entry name" value="GIY-YIG endonuclease"/>
    <property type="match status" value="1"/>
</dbReference>
<dbReference type="CDD" id="cd10449">
    <property type="entry name" value="GIY-YIG_SLX1_like"/>
    <property type="match status" value="1"/>
</dbReference>
<protein>
    <submittedName>
        <fullName evidence="3">GIY-YIG nuclease family protein</fullName>
    </submittedName>
</protein>
<dbReference type="PANTHER" id="PTHR34477:SF1">
    <property type="entry name" value="UPF0213 PROTEIN YHBQ"/>
    <property type="match status" value="1"/>
</dbReference>
<accession>A0A832DFG4</accession>
<comment type="similarity">
    <text evidence="1">Belongs to the UPF0213 family.</text>
</comment>
<evidence type="ECO:0000256" key="1">
    <source>
        <dbReference type="ARBA" id="ARBA00007435"/>
    </source>
</evidence>
<dbReference type="Gene3D" id="3.40.1440.10">
    <property type="entry name" value="GIY-YIG endonuclease"/>
    <property type="match status" value="1"/>
</dbReference>